<evidence type="ECO:0000256" key="4">
    <source>
        <dbReference type="ARBA" id="ARBA00022692"/>
    </source>
</evidence>
<dbReference type="PROSITE" id="PS00211">
    <property type="entry name" value="ABC_TRANSPORTER_1"/>
    <property type="match status" value="2"/>
</dbReference>
<feature type="domain" description="ABC transporter" evidence="10">
    <location>
        <begin position="667"/>
        <end position="904"/>
    </location>
</feature>
<evidence type="ECO:0000256" key="7">
    <source>
        <dbReference type="ARBA" id="ARBA00022989"/>
    </source>
</evidence>
<dbReference type="GO" id="GO:0005524">
    <property type="term" value="F:ATP binding"/>
    <property type="evidence" value="ECO:0007669"/>
    <property type="project" value="UniProtKB-KW"/>
</dbReference>
<feature type="transmembrane region" description="Helical" evidence="9">
    <location>
        <begin position="1143"/>
        <end position="1165"/>
    </location>
</feature>
<feature type="transmembrane region" description="Helical" evidence="9">
    <location>
        <begin position="369"/>
        <end position="387"/>
    </location>
</feature>
<dbReference type="InterPro" id="IPR027417">
    <property type="entry name" value="P-loop_NTPase"/>
</dbReference>
<evidence type="ECO:0000313" key="11">
    <source>
        <dbReference type="EMBL" id="CAH0100419.1"/>
    </source>
</evidence>
<feature type="transmembrane region" description="Helical" evidence="9">
    <location>
        <begin position="510"/>
        <end position="529"/>
    </location>
</feature>
<dbReference type="PROSITE" id="PS50893">
    <property type="entry name" value="ABC_TRANSPORTER_2"/>
    <property type="match status" value="2"/>
</dbReference>
<evidence type="ECO:0000256" key="8">
    <source>
        <dbReference type="ARBA" id="ARBA00023136"/>
    </source>
</evidence>
<comment type="subcellular location">
    <subcellularLocation>
        <location evidence="1">Membrane</location>
        <topology evidence="1">Multi-pass membrane protein</topology>
    </subcellularLocation>
</comment>
<dbReference type="GO" id="GO:0005886">
    <property type="term" value="C:plasma membrane"/>
    <property type="evidence" value="ECO:0007669"/>
    <property type="project" value="TreeGrafter"/>
</dbReference>
<dbReference type="GO" id="GO:0140359">
    <property type="term" value="F:ABC-type transporter activity"/>
    <property type="evidence" value="ECO:0007669"/>
    <property type="project" value="InterPro"/>
</dbReference>
<dbReference type="GO" id="GO:0016887">
    <property type="term" value="F:ATP hydrolysis activity"/>
    <property type="evidence" value="ECO:0007669"/>
    <property type="project" value="InterPro"/>
</dbReference>
<dbReference type="OrthoDB" id="66620at2759"/>
<keyword evidence="8 9" id="KW-0472">Membrane</keyword>
<keyword evidence="7 9" id="KW-1133">Transmembrane helix</keyword>
<dbReference type="EMBL" id="CAKKLH010000035">
    <property type="protein sequence ID" value="CAH0100419.1"/>
    <property type="molecule type" value="Genomic_DNA"/>
</dbReference>
<gene>
    <name evidence="11" type="ORF">DGAL_LOCUS2649</name>
</gene>
<evidence type="ECO:0000313" key="12">
    <source>
        <dbReference type="Proteomes" id="UP000789390"/>
    </source>
</evidence>
<feature type="transmembrane region" description="Helical" evidence="9">
    <location>
        <begin position="443"/>
        <end position="467"/>
    </location>
</feature>
<dbReference type="Pfam" id="PF00005">
    <property type="entry name" value="ABC_tran"/>
    <property type="match status" value="2"/>
</dbReference>
<feature type="transmembrane region" description="Helical" evidence="9">
    <location>
        <begin position="1079"/>
        <end position="1104"/>
    </location>
</feature>
<feature type="transmembrane region" description="Helical" evidence="9">
    <location>
        <begin position="479"/>
        <end position="503"/>
    </location>
</feature>
<feature type="domain" description="ABC transporter" evidence="10">
    <location>
        <begin position="29"/>
        <end position="266"/>
    </location>
</feature>
<evidence type="ECO:0000256" key="6">
    <source>
        <dbReference type="ARBA" id="ARBA00022840"/>
    </source>
</evidence>
<keyword evidence="6" id="KW-0067">ATP-binding</keyword>
<dbReference type="PANTHER" id="PTHR48041">
    <property type="entry name" value="ABC TRANSPORTER G FAMILY MEMBER 28"/>
    <property type="match status" value="1"/>
</dbReference>
<reference evidence="11" key="1">
    <citation type="submission" date="2021-11" db="EMBL/GenBank/DDBJ databases">
        <authorList>
            <person name="Schell T."/>
        </authorList>
    </citation>
    <scope>NUCLEOTIDE SEQUENCE</scope>
    <source>
        <strain evidence="11">M5</strain>
    </source>
</reference>
<dbReference type="SMART" id="SM00382">
    <property type="entry name" value="AAA"/>
    <property type="match status" value="2"/>
</dbReference>
<feature type="transmembrane region" description="Helical" evidence="9">
    <location>
        <begin position="1037"/>
        <end position="1059"/>
    </location>
</feature>
<dbReference type="Gene3D" id="3.40.50.300">
    <property type="entry name" value="P-loop containing nucleotide triphosphate hydrolases"/>
    <property type="match status" value="2"/>
</dbReference>
<dbReference type="CDD" id="cd03213">
    <property type="entry name" value="ABCG_EPDR"/>
    <property type="match status" value="1"/>
</dbReference>
<evidence type="ECO:0000256" key="3">
    <source>
        <dbReference type="ARBA" id="ARBA00022448"/>
    </source>
</evidence>
<dbReference type="FunFam" id="3.40.50.300:FF:000891">
    <property type="entry name" value="ATP-binding cassette sub-family G member"/>
    <property type="match status" value="2"/>
</dbReference>
<dbReference type="Pfam" id="PF01061">
    <property type="entry name" value="ABC2_membrane"/>
    <property type="match status" value="2"/>
</dbReference>
<comment type="caution">
    <text evidence="11">The sequence shown here is derived from an EMBL/GenBank/DDBJ whole genome shotgun (WGS) entry which is preliminary data.</text>
</comment>
<dbReference type="SUPFAM" id="SSF52540">
    <property type="entry name" value="P-loop containing nucleoside triphosphate hydrolases"/>
    <property type="match status" value="2"/>
</dbReference>
<dbReference type="InterPro" id="IPR013525">
    <property type="entry name" value="ABC2_TM"/>
</dbReference>
<dbReference type="AlphaFoldDB" id="A0A8J2RGZ4"/>
<feature type="transmembrane region" description="Helical" evidence="9">
    <location>
        <begin position="1226"/>
        <end position="1248"/>
    </location>
</feature>
<keyword evidence="12" id="KW-1185">Reference proteome</keyword>
<feature type="transmembrane region" description="Helical" evidence="9">
    <location>
        <begin position="1116"/>
        <end position="1136"/>
    </location>
</feature>
<dbReference type="InterPro" id="IPR017871">
    <property type="entry name" value="ABC_transporter-like_CS"/>
</dbReference>
<keyword evidence="5" id="KW-0547">Nucleotide-binding</keyword>
<feature type="transmembrane region" description="Helical" evidence="9">
    <location>
        <begin position="399"/>
        <end position="423"/>
    </location>
</feature>
<protein>
    <recommendedName>
        <fullName evidence="10">ABC transporter domain-containing protein</fullName>
    </recommendedName>
</protein>
<dbReference type="InterPro" id="IPR003439">
    <property type="entry name" value="ABC_transporter-like_ATP-bd"/>
</dbReference>
<name>A0A8J2RGZ4_9CRUS</name>
<comment type="similarity">
    <text evidence="2">Belongs to the ABC transporter superfamily. ABCG family. Eye pigment precursor importer (TC 3.A.1.204) subfamily.</text>
</comment>
<evidence type="ECO:0000256" key="9">
    <source>
        <dbReference type="SAM" id="Phobius"/>
    </source>
</evidence>
<evidence type="ECO:0000256" key="1">
    <source>
        <dbReference type="ARBA" id="ARBA00004141"/>
    </source>
</evidence>
<evidence type="ECO:0000259" key="10">
    <source>
        <dbReference type="PROSITE" id="PS50893"/>
    </source>
</evidence>
<organism evidence="11 12">
    <name type="scientific">Daphnia galeata</name>
    <dbReference type="NCBI Taxonomy" id="27404"/>
    <lineage>
        <taxon>Eukaryota</taxon>
        <taxon>Metazoa</taxon>
        <taxon>Ecdysozoa</taxon>
        <taxon>Arthropoda</taxon>
        <taxon>Crustacea</taxon>
        <taxon>Branchiopoda</taxon>
        <taxon>Diplostraca</taxon>
        <taxon>Cladocera</taxon>
        <taxon>Anomopoda</taxon>
        <taxon>Daphniidae</taxon>
        <taxon>Daphnia</taxon>
    </lineage>
</organism>
<proteinExistence type="inferred from homology"/>
<evidence type="ECO:0000256" key="5">
    <source>
        <dbReference type="ARBA" id="ARBA00022741"/>
    </source>
</evidence>
<accession>A0A8J2RGZ4</accession>
<dbReference type="InterPro" id="IPR050352">
    <property type="entry name" value="ABCG_transporters"/>
</dbReference>
<feature type="transmembrane region" description="Helical" evidence="9">
    <location>
        <begin position="1007"/>
        <end position="1025"/>
    </location>
</feature>
<evidence type="ECO:0000256" key="2">
    <source>
        <dbReference type="ARBA" id="ARBA00005814"/>
    </source>
</evidence>
<keyword evidence="4 9" id="KW-0812">Transmembrane</keyword>
<dbReference type="InterPro" id="IPR003593">
    <property type="entry name" value="AAA+_ATPase"/>
</dbReference>
<dbReference type="PANTHER" id="PTHR48041:SF78">
    <property type="entry name" value="ABC TRANSPORTER EXPRESSED IN TRACHEA, ISOFORM A"/>
    <property type="match status" value="1"/>
</dbReference>
<feature type="transmembrane region" description="Helical" evidence="9">
    <location>
        <begin position="590"/>
        <end position="612"/>
    </location>
</feature>
<dbReference type="InterPro" id="IPR043926">
    <property type="entry name" value="ABCG_dom"/>
</dbReference>
<sequence length="1256" mass="141094">MDAGIKLSDWSPETTEARKYPAERASLDLTFRDLSYTVGEGKNTKQILHRISGVFKSGHLSVILGPSGAGKSSLMNILAGLKTSGIAGRVEVNGTERESKTFRKHSAYITQKDYLLSDLTVDEYMTVAAHLKLDNKVSDREKQSVIAQILMTLRLSKAHQTKVKYLSGGECKRLSIALELIDNPAVLFLDEPTSGLDSSSSLQCIALLRKIAVSGRTVIATIHQPSSRLLDYFHHLYVVTSGSCMYQGPVESLVPYLKTMNLNCPNYYNPADFAIDVASGDFGDVLPGLIAGIKNGRRTFRDCSSASATLSTFRHDTFSYDKNTSSLLGRQPKTKSGRLMYTAPFRSQVAILLVRALKTIWREKILTRMRFVLHVFVAVLMGLLYWQTGEDAAFIYNNAGMIFFNHIFILYAALMPTVLTFPLERKVLVREHLNHWYSLKAYYLARTLADIPFQIILPSVYVLIVYFMTDQPMNLARFIMILVITIWVSLVGQGFGLFFGAIFSIDVATFIAPIATIPFLLLSGFFLHLNHIPPYLNWLSYFSVLRYGFEGSMLSIYDGDRATLACSDSYCHFRYSHKFLEHFGFDQSSYYLNFVGLSIMFLVVRVAGYFGLRYKLRHESASSTRGIRHNGMDNDGQDEIRLIEWNCPTISVALHQSQISKPTVLDLKFRDLSYTTGKGASVKTILHKVSGTFKSGQLIAILGPSGAGKTSLMNILAGVKKTGVEGRVEINGSERNLKTFRKQSAYITQQDHLLQDLTIDEYMIAASHLKLGNAVSDKEKKSTVEHVLKLLGLADSRQTRISRLSGGECKRLAIGLEIINNPSILFLDEPTSGLDSSSTLQCVALLGEIARSGRTVVTTIHQPSSRLLGYFDHLYIVAGGFCMYQGPVRYLVPYFQSMNLSCPSYHNPVDFAMDVACGEYGSDLMLADLVSRVQNGRLNFQDSSSTPRTGKSDSGFCDEVATAIPEDHSNRSNQQVTELCEYAAPFHTQIVVLLGRTWRTMLTTIRFAAHVLVGLLVGMLFWFVGNDADAIISNAGLLFFNQLFILFTSLTPTVITFPLERKVLVREHLNHWYSLKAYYLAKTLADIPFQIIFPTVYFVIVYFMTNQPMSMDRFGMLLAITVCMSLVGQGIGLFFGAAFNIKLAVFLAMSCLMPFMMFSGFNATYESIPCYLKWMTYVSFFRYSFEGSMLSVYGYGRPFLDCSQFYCQFRNPQRFLEEFNMDQCSYYWSVIGLLVFFLVVRVAGYFVLRFKLKNML</sequence>
<dbReference type="Proteomes" id="UP000789390">
    <property type="component" value="Unassembled WGS sequence"/>
</dbReference>
<keyword evidence="3" id="KW-0813">Transport</keyword>
<dbReference type="Pfam" id="PF19055">
    <property type="entry name" value="ABC2_membrane_7"/>
    <property type="match status" value="2"/>
</dbReference>